<feature type="compositionally biased region" description="Low complexity" evidence="7">
    <location>
        <begin position="56"/>
        <end position="70"/>
    </location>
</feature>
<evidence type="ECO:0000256" key="1">
    <source>
        <dbReference type="ARBA" id="ARBA00004613"/>
    </source>
</evidence>
<dbReference type="InterPro" id="IPR001839">
    <property type="entry name" value="TGF-b_C"/>
</dbReference>
<dbReference type="InterPro" id="IPR015615">
    <property type="entry name" value="TGF-beta-rel"/>
</dbReference>
<dbReference type="InterPro" id="IPR029034">
    <property type="entry name" value="Cystine-knot_cytokine"/>
</dbReference>
<evidence type="ECO:0000256" key="5">
    <source>
        <dbReference type="ARBA" id="ARBA00023157"/>
    </source>
</evidence>
<evidence type="ECO:0000256" key="2">
    <source>
        <dbReference type="ARBA" id="ARBA00006656"/>
    </source>
</evidence>
<proteinExistence type="evidence at transcript level"/>
<dbReference type="Gene3D" id="2.60.120.970">
    <property type="match status" value="1"/>
</dbReference>
<evidence type="ECO:0000313" key="10">
    <source>
        <dbReference type="EMBL" id="AIB06685.1"/>
    </source>
</evidence>
<feature type="region of interest" description="Disordered" evidence="7">
    <location>
        <begin position="55"/>
        <end position="79"/>
    </location>
</feature>
<feature type="chain" id="PRO_5001586591" evidence="8">
    <location>
        <begin position="19"/>
        <end position="488"/>
    </location>
</feature>
<sequence>MLCVYFIVVATIGISAETEDDRTPPLNVNTPAFTQQIRTVSEQTISSTSEAAIEMSTSATPTAATNTAPTDDYRKTKKPLSKGIDWKDDLGSDLFNTNSKSKRKMIKKLTREREREDRRQKRKQKAEDKRLYMARKRLKHVSKEAESKYAIRDRTMDTNRPIKKTCVECEKRLKREKLEQMRRESLKKQITEKLRLDLSRPVQIPVLSREILRHGIMDDESVKDDDIYATTTDIIIFGVDITRKCRYRKSTGCFKFNLRNKIAGQVTSAELLIYKLHDPNDGQQSFILSELERPKFRKHMPRNIVTRMDTDITEGWLTFRLDKTVQKWAENFHTNDGIAIRCKTCARNSHKQLYSAKEGYKPVLIVHIKPSPKRRPRRSVDCDGTRCCKHNFLGFSDIDLIHILQPEGVWANYCTGPCDLMTTGHFNHTGLLQSVRWSDAANDTIRNAITPCCGAVRLSTMSLLYVDDNQDIQQSNVPNLGVEECGCL</sequence>
<feature type="signal peptide" evidence="8">
    <location>
        <begin position="1"/>
        <end position="18"/>
    </location>
</feature>
<evidence type="ECO:0000256" key="8">
    <source>
        <dbReference type="SAM" id="SignalP"/>
    </source>
</evidence>
<feature type="region of interest" description="Disordered" evidence="7">
    <location>
        <begin position="96"/>
        <end position="129"/>
    </location>
</feature>
<dbReference type="SMART" id="SM00204">
    <property type="entry name" value="TGFB"/>
    <property type="match status" value="1"/>
</dbReference>
<accession>A0A060D4A0</accession>
<keyword evidence="3" id="KW-0964">Secreted</keyword>
<feature type="compositionally biased region" description="Basic and acidic residues" evidence="7">
    <location>
        <begin position="109"/>
        <end position="129"/>
    </location>
</feature>
<protein>
    <submittedName>
        <fullName evidence="10">Myostatin-like protein</fullName>
    </submittedName>
</protein>
<dbReference type="PROSITE" id="PS51362">
    <property type="entry name" value="TGF_BETA_2"/>
    <property type="match status" value="1"/>
</dbReference>
<dbReference type="Pfam" id="PF00688">
    <property type="entry name" value="TGFb_propeptide"/>
    <property type="match status" value="1"/>
</dbReference>
<dbReference type="AlphaFoldDB" id="A0A060D4A0"/>
<organism evidence="10">
    <name type="scientific">Haliotis rufescens</name>
    <name type="common">California red abalone</name>
    <dbReference type="NCBI Taxonomy" id="6454"/>
    <lineage>
        <taxon>Eukaryota</taxon>
        <taxon>Metazoa</taxon>
        <taxon>Spiralia</taxon>
        <taxon>Lophotrochozoa</taxon>
        <taxon>Mollusca</taxon>
        <taxon>Gastropoda</taxon>
        <taxon>Vetigastropoda</taxon>
        <taxon>Lepetellida</taxon>
        <taxon>Haliotoidea</taxon>
        <taxon>Haliotidae</taxon>
        <taxon>Haliotis</taxon>
    </lineage>
</organism>
<dbReference type="SUPFAM" id="SSF57501">
    <property type="entry name" value="Cystine-knot cytokines"/>
    <property type="match status" value="1"/>
</dbReference>
<keyword evidence="8" id="KW-0732">Signal</keyword>
<keyword evidence="4 6" id="KW-0339">Growth factor</keyword>
<comment type="similarity">
    <text evidence="2 6">Belongs to the TGF-beta family.</text>
</comment>
<dbReference type="PANTHER" id="PTHR11848">
    <property type="entry name" value="TGF-BETA FAMILY"/>
    <property type="match status" value="1"/>
</dbReference>
<evidence type="ECO:0000256" key="7">
    <source>
        <dbReference type="SAM" id="MobiDB-lite"/>
    </source>
</evidence>
<name>A0A060D4A0_HALRU</name>
<keyword evidence="5" id="KW-1015">Disulfide bond</keyword>
<dbReference type="GO" id="GO:0005125">
    <property type="term" value="F:cytokine activity"/>
    <property type="evidence" value="ECO:0007669"/>
    <property type="project" value="TreeGrafter"/>
</dbReference>
<dbReference type="EMBL" id="KJ572874">
    <property type="protein sequence ID" value="AIB06685.1"/>
    <property type="molecule type" value="mRNA"/>
</dbReference>
<dbReference type="CDD" id="cd08698">
    <property type="entry name" value="TGF_beta_SF"/>
    <property type="match status" value="1"/>
</dbReference>
<comment type="subcellular location">
    <subcellularLocation>
        <location evidence="1">Secreted</location>
    </subcellularLocation>
</comment>
<dbReference type="OrthoDB" id="6516235at2759"/>
<dbReference type="GO" id="GO:0005615">
    <property type="term" value="C:extracellular space"/>
    <property type="evidence" value="ECO:0007669"/>
    <property type="project" value="TreeGrafter"/>
</dbReference>
<dbReference type="GO" id="GO:0008083">
    <property type="term" value="F:growth factor activity"/>
    <property type="evidence" value="ECO:0007669"/>
    <property type="project" value="UniProtKB-KW"/>
</dbReference>
<dbReference type="InterPro" id="IPR001111">
    <property type="entry name" value="TGF-b_propeptide"/>
</dbReference>
<evidence type="ECO:0000256" key="4">
    <source>
        <dbReference type="ARBA" id="ARBA00023030"/>
    </source>
</evidence>
<evidence type="ECO:0000256" key="6">
    <source>
        <dbReference type="RuleBase" id="RU000354"/>
    </source>
</evidence>
<dbReference type="Pfam" id="PF00019">
    <property type="entry name" value="TGF_beta"/>
    <property type="match status" value="1"/>
</dbReference>
<evidence type="ECO:0000256" key="3">
    <source>
        <dbReference type="ARBA" id="ARBA00022525"/>
    </source>
</evidence>
<evidence type="ECO:0000259" key="9">
    <source>
        <dbReference type="PROSITE" id="PS51362"/>
    </source>
</evidence>
<feature type="domain" description="TGF-beta family profile" evidence="9">
    <location>
        <begin position="375"/>
        <end position="488"/>
    </location>
</feature>
<reference evidence="10" key="1">
    <citation type="submission" date="2014-03" db="EMBL/GenBank/DDBJ databases">
        <title>Transcription expression of Myostatin and Activin receptor type II evidences association with differential growth rate in California abalone (Haliotis rufescens).</title>
        <authorList>
            <person name="Valenzuela-Munoz V."/>
            <person name="Araya-Garay J.M."/>
            <person name="Gallardo-Escarate C."/>
        </authorList>
    </citation>
    <scope>NUCLEOTIDE SEQUENCE</scope>
</reference>
<dbReference type="Gene3D" id="2.10.90.10">
    <property type="entry name" value="Cystine-knot cytokines"/>
    <property type="match status" value="1"/>
</dbReference>
<dbReference type="PANTHER" id="PTHR11848:SF262">
    <property type="entry name" value="LD29161P"/>
    <property type="match status" value="1"/>
</dbReference>